<organism evidence="1 2">
    <name type="scientific">Alteromonas salexigens</name>
    <dbReference type="NCBI Taxonomy" id="2982530"/>
    <lineage>
        <taxon>Bacteria</taxon>
        <taxon>Pseudomonadati</taxon>
        <taxon>Pseudomonadota</taxon>
        <taxon>Gammaproteobacteria</taxon>
        <taxon>Alteromonadales</taxon>
        <taxon>Alteromonadaceae</taxon>
        <taxon>Alteromonas/Salinimonas group</taxon>
        <taxon>Alteromonas</taxon>
    </lineage>
</organism>
<name>A0ABT2VP11_9ALTE</name>
<evidence type="ECO:0008006" key="3">
    <source>
        <dbReference type="Google" id="ProtNLM"/>
    </source>
</evidence>
<protein>
    <recommendedName>
        <fullName evidence="3">Anti-sigma factor</fullName>
    </recommendedName>
</protein>
<evidence type="ECO:0000313" key="2">
    <source>
        <dbReference type="Proteomes" id="UP001209257"/>
    </source>
</evidence>
<reference evidence="2" key="1">
    <citation type="submission" date="2023-07" db="EMBL/GenBank/DDBJ databases">
        <title>Study on multiphase classification of strain Alteromonas salexigens isolated from the Yellow Sea.</title>
        <authorList>
            <person name="Sun L."/>
        </authorList>
    </citation>
    <scope>NUCLEOTIDE SEQUENCE [LARGE SCALE GENOMIC DNA]</scope>
    <source>
        <strain evidence="2">ASW11-19</strain>
    </source>
</reference>
<evidence type="ECO:0000313" key="1">
    <source>
        <dbReference type="EMBL" id="MCU7554633.1"/>
    </source>
</evidence>
<dbReference type="Proteomes" id="UP001209257">
    <property type="component" value="Unassembled WGS sequence"/>
</dbReference>
<keyword evidence="2" id="KW-1185">Reference proteome</keyword>
<gene>
    <name evidence="1" type="ORF">OCL06_08475</name>
</gene>
<comment type="caution">
    <text evidence="1">The sequence shown here is derived from an EMBL/GenBank/DDBJ whole genome shotgun (WGS) entry which is preliminary data.</text>
</comment>
<sequence length="166" mass="18641">MSKFEQQLNQQLHDLAKEKAPQRDLWRGIELGIEHQHDTGTVPQNRHRRLAAVAASVALVVSLSWYGIQQTSVPATDHPTGQALVKALSNQHEQQKQALLVQYTDAPAMTENWEAQLAELDEAASAIKAALKEDPNNGALLRMLQQVHQQQITLIERVHAPQWQQI</sequence>
<dbReference type="RefSeq" id="WP_262993449.1">
    <property type="nucleotide sequence ID" value="NZ_JAOTJC010000007.1"/>
</dbReference>
<proteinExistence type="predicted"/>
<accession>A0ABT2VP11</accession>
<dbReference type="EMBL" id="JAOTJC010000007">
    <property type="protein sequence ID" value="MCU7554633.1"/>
    <property type="molecule type" value="Genomic_DNA"/>
</dbReference>